<name>A0A4U6XT36_9PEZI</name>
<evidence type="ECO:0000313" key="2">
    <source>
        <dbReference type="EMBL" id="TKW58939.1"/>
    </source>
</evidence>
<comment type="caution">
    <text evidence="2">The sequence shown here is derived from an EMBL/GenBank/DDBJ whole genome shotgun (WGS) entry which is preliminary data.</text>
</comment>
<gene>
    <name evidence="2" type="ORF">CTA1_1693</name>
</gene>
<evidence type="ECO:0000256" key="1">
    <source>
        <dbReference type="SAM" id="Phobius"/>
    </source>
</evidence>
<dbReference type="STRING" id="1306861.A0A4U6XT36"/>
<keyword evidence="1" id="KW-0812">Transmembrane</keyword>
<accession>A0A4U6XT36</accession>
<evidence type="ECO:0000313" key="3">
    <source>
        <dbReference type="Proteomes" id="UP000310108"/>
    </source>
</evidence>
<keyword evidence="1" id="KW-0472">Membrane</keyword>
<keyword evidence="3" id="KW-1185">Reference proteome</keyword>
<organism evidence="2 3">
    <name type="scientific">Colletotrichum tanaceti</name>
    <dbReference type="NCBI Taxonomy" id="1306861"/>
    <lineage>
        <taxon>Eukaryota</taxon>
        <taxon>Fungi</taxon>
        <taxon>Dikarya</taxon>
        <taxon>Ascomycota</taxon>
        <taxon>Pezizomycotina</taxon>
        <taxon>Sordariomycetes</taxon>
        <taxon>Hypocreomycetidae</taxon>
        <taxon>Glomerellales</taxon>
        <taxon>Glomerellaceae</taxon>
        <taxon>Colletotrichum</taxon>
        <taxon>Colletotrichum destructivum species complex</taxon>
    </lineage>
</organism>
<protein>
    <submittedName>
        <fullName evidence="2">Uncharacterized protein</fullName>
    </submittedName>
</protein>
<dbReference type="OrthoDB" id="526941at2759"/>
<dbReference type="AlphaFoldDB" id="A0A4U6XT36"/>
<dbReference type="EMBL" id="PJEX01000016">
    <property type="protein sequence ID" value="TKW58939.1"/>
    <property type="molecule type" value="Genomic_DNA"/>
</dbReference>
<dbReference type="Proteomes" id="UP000310108">
    <property type="component" value="Unassembled WGS sequence"/>
</dbReference>
<keyword evidence="1" id="KW-1133">Transmembrane helix</keyword>
<feature type="transmembrane region" description="Helical" evidence="1">
    <location>
        <begin position="66"/>
        <end position="85"/>
    </location>
</feature>
<reference evidence="2 3" key="1">
    <citation type="journal article" date="2019" name="PLoS ONE">
        <title>Comparative genome analysis indicates high evolutionary potential of pathogenicity genes in Colletotrichum tanaceti.</title>
        <authorList>
            <person name="Lelwala R.V."/>
            <person name="Korhonen P.K."/>
            <person name="Young N.D."/>
            <person name="Scott J.B."/>
            <person name="Ades P.A."/>
            <person name="Gasser R.B."/>
            <person name="Taylor P.W.J."/>
        </authorList>
    </citation>
    <scope>NUCLEOTIDE SEQUENCE [LARGE SCALE GENOMIC DNA]</scope>
    <source>
        <strain evidence="2">BRIP57314</strain>
    </source>
</reference>
<sequence>MPRWTTDILVDLCIRRGEIYQTVFSKLTTLHRSPRQALFFCMTFSRYSPRNGELSSKMLSLRARYTPLKISFVLAVFLISAWWALPFDLPAIPESFVHGSSNAASPTQVTTSSKDRPLIVYAYHETENARQNLAFFVARGLHDAADFVFIFNGKTNTTSTIPDRPNVKVVERPNTCFDMGALGEVLRADDLWKKYKRFITMNASIRGPFLPMWSSSCWSDLYLNKVTNATKLVGMTLSCFPRLHVQSMIFATDHVGMGLLLDPTIATSASVDDLFGSKDSPVGLSGCYQDWNAAVHAEVGTTGLITNAGYRVDAMMTALHSERGSEEYCKAHPESSDMLWDKKYSGSNIHPYETIFIKANRDVDPALLKAMTEWHMRMEFDSFAVCAS</sequence>
<proteinExistence type="predicted"/>